<name>A0ABD2WFN8_9HYME</name>
<comment type="caution">
    <text evidence="1">The sequence shown here is derived from an EMBL/GenBank/DDBJ whole genome shotgun (WGS) entry which is preliminary data.</text>
</comment>
<evidence type="ECO:0000313" key="1">
    <source>
        <dbReference type="EMBL" id="KAL3391768.1"/>
    </source>
</evidence>
<organism evidence="1 2">
    <name type="scientific">Trichogramma kaykai</name>
    <dbReference type="NCBI Taxonomy" id="54128"/>
    <lineage>
        <taxon>Eukaryota</taxon>
        <taxon>Metazoa</taxon>
        <taxon>Ecdysozoa</taxon>
        <taxon>Arthropoda</taxon>
        <taxon>Hexapoda</taxon>
        <taxon>Insecta</taxon>
        <taxon>Pterygota</taxon>
        <taxon>Neoptera</taxon>
        <taxon>Endopterygota</taxon>
        <taxon>Hymenoptera</taxon>
        <taxon>Apocrita</taxon>
        <taxon>Proctotrupomorpha</taxon>
        <taxon>Chalcidoidea</taxon>
        <taxon>Trichogrammatidae</taxon>
        <taxon>Trichogramma</taxon>
    </lineage>
</organism>
<proteinExistence type="predicted"/>
<gene>
    <name evidence="1" type="ORF">TKK_013673</name>
</gene>
<dbReference type="AlphaFoldDB" id="A0ABD2WFN8"/>
<reference evidence="1 2" key="1">
    <citation type="journal article" date="2024" name="bioRxiv">
        <title>A reference genome for Trichogramma kaykai: A tiny desert-dwelling parasitoid wasp with competing sex-ratio distorters.</title>
        <authorList>
            <person name="Culotta J."/>
            <person name="Lindsey A.R."/>
        </authorList>
    </citation>
    <scope>NUCLEOTIDE SEQUENCE [LARGE SCALE GENOMIC DNA]</scope>
    <source>
        <strain evidence="1 2">KSX58</strain>
    </source>
</reference>
<accession>A0ABD2WFN8</accession>
<dbReference type="Proteomes" id="UP001627154">
    <property type="component" value="Unassembled WGS sequence"/>
</dbReference>
<protein>
    <recommendedName>
        <fullName evidence="3">Granulins domain-containing protein</fullName>
    </recommendedName>
</protein>
<evidence type="ECO:0000313" key="2">
    <source>
        <dbReference type="Proteomes" id="UP001627154"/>
    </source>
</evidence>
<keyword evidence="2" id="KW-1185">Reference proteome</keyword>
<sequence length="163" mass="18042">MPKCQPCTMTYSKGDGTGVAEALGNWGFSNQVASPGHEINRMQCLIDRMDALRDTSVCRAAKKEKAPRPKCASSKCQPRPPPTGPSPLIIYSSIHEYLPTSNKVLYKNDNRAMPLRGRCYFMQGTDKWYKCNPSCWPQPCYNVPCCPAPCCPDGTVQLTCCPD</sequence>
<evidence type="ECO:0008006" key="3">
    <source>
        <dbReference type="Google" id="ProtNLM"/>
    </source>
</evidence>
<dbReference type="EMBL" id="JBJJXI010000108">
    <property type="protein sequence ID" value="KAL3391768.1"/>
    <property type="molecule type" value="Genomic_DNA"/>
</dbReference>